<feature type="region of interest" description="Disordered" evidence="6">
    <location>
        <begin position="571"/>
        <end position="612"/>
    </location>
</feature>
<keyword evidence="5 7" id="KW-0472">Membrane</keyword>
<dbReference type="PANTHER" id="PTHR30619">
    <property type="entry name" value="DNA INTERNALIZATION/COMPETENCE PROTEIN COMEC/REC2"/>
    <property type="match status" value="1"/>
</dbReference>
<dbReference type="Pfam" id="PF03772">
    <property type="entry name" value="Competence"/>
    <property type="match status" value="1"/>
</dbReference>
<comment type="caution">
    <text evidence="9">The sequence shown here is derived from an EMBL/GenBank/DDBJ whole genome shotgun (WGS) entry which is preliminary data.</text>
</comment>
<comment type="subcellular location">
    <subcellularLocation>
        <location evidence="1">Cell membrane</location>
        <topology evidence="1">Multi-pass membrane protein</topology>
    </subcellularLocation>
</comment>
<dbReference type="NCBIfam" id="TIGR00360">
    <property type="entry name" value="ComEC_N-term"/>
    <property type="match status" value="1"/>
</dbReference>
<feature type="transmembrane region" description="Helical" evidence="7">
    <location>
        <begin position="505"/>
        <end position="525"/>
    </location>
</feature>
<keyword evidence="2" id="KW-1003">Cell membrane</keyword>
<keyword evidence="10" id="KW-1185">Reference proteome</keyword>
<evidence type="ECO:0000256" key="3">
    <source>
        <dbReference type="ARBA" id="ARBA00022692"/>
    </source>
</evidence>
<dbReference type="InterPro" id="IPR052159">
    <property type="entry name" value="Competence_DNA_uptake"/>
</dbReference>
<evidence type="ECO:0000313" key="9">
    <source>
        <dbReference type="EMBL" id="GEK17843.1"/>
    </source>
</evidence>
<dbReference type="GO" id="GO:0005886">
    <property type="term" value="C:plasma membrane"/>
    <property type="evidence" value="ECO:0007669"/>
    <property type="project" value="UniProtKB-SubCell"/>
</dbReference>
<evidence type="ECO:0000256" key="6">
    <source>
        <dbReference type="SAM" id="MobiDB-lite"/>
    </source>
</evidence>
<protein>
    <recommendedName>
        <fullName evidence="8">ComEC/Rec2-related protein domain-containing protein</fullName>
    </recommendedName>
</protein>
<reference evidence="9 10" key="1">
    <citation type="submission" date="2019-07" db="EMBL/GenBank/DDBJ databases">
        <title>Whole genome shotgun sequence of Cellulomonas persica NBRC 101101.</title>
        <authorList>
            <person name="Hosoyama A."/>
            <person name="Uohara A."/>
            <person name="Ohji S."/>
            <person name="Ichikawa N."/>
        </authorList>
    </citation>
    <scope>NUCLEOTIDE SEQUENCE [LARGE SCALE GENOMIC DNA]</scope>
    <source>
        <strain evidence="9 10">NBRC 101101</strain>
    </source>
</reference>
<feature type="transmembrane region" description="Helical" evidence="7">
    <location>
        <begin position="420"/>
        <end position="438"/>
    </location>
</feature>
<feature type="transmembrane region" description="Helical" evidence="7">
    <location>
        <begin position="477"/>
        <end position="498"/>
    </location>
</feature>
<evidence type="ECO:0000256" key="4">
    <source>
        <dbReference type="ARBA" id="ARBA00022989"/>
    </source>
</evidence>
<dbReference type="InterPro" id="IPR004477">
    <property type="entry name" value="ComEC_N"/>
</dbReference>
<evidence type="ECO:0000259" key="8">
    <source>
        <dbReference type="Pfam" id="PF03772"/>
    </source>
</evidence>
<feature type="compositionally biased region" description="Basic and acidic residues" evidence="6">
    <location>
        <begin position="602"/>
        <end position="612"/>
    </location>
</feature>
<evidence type="ECO:0000256" key="7">
    <source>
        <dbReference type="SAM" id="Phobius"/>
    </source>
</evidence>
<keyword evidence="3 7" id="KW-0812">Transmembrane</keyword>
<accession>A0A510UT52</accession>
<dbReference type="PANTHER" id="PTHR30619:SF1">
    <property type="entry name" value="RECOMBINATION PROTEIN 2"/>
    <property type="match status" value="1"/>
</dbReference>
<proteinExistence type="predicted"/>
<feature type="transmembrane region" description="Helical" evidence="7">
    <location>
        <begin position="545"/>
        <end position="563"/>
    </location>
</feature>
<feature type="domain" description="ComEC/Rec2-related protein" evidence="8">
    <location>
        <begin position="301"/>
        <end position="561"/>
    </location>
</feature>
<feature type="compositionally biased region" description="Low complexity" evidence="6">
    <location>
        <begin position="15"/>
        <end position="40"/>
    </location>
</feature>
<feature type="transmembrane region" description="Helical" evidence="7">
    <location>
        <begin position="450"/>
        <end position="471"/>
    </location>
</feature>
<sequence>MSARVGASPAPSPEGGTSDASSAGVGASDASSASAGTADGSAGGTQVVAPTVEPVRTLDLRLVPAAAAAWVAALLVVRAPAAGALVTTAVLALAGLAAGLIGLRRRWGGASRESCRSVGALALLTAACVAGAGAAQVDARAHGLLPELARTQGAGVLVGRVVGEPQPVRATWPGAPPRVRWVLAASSVTTGNGAGGNVVGGSVTGGSGASDGRTSAASGQVAVLGDPSERAAYGAVVAVAGRLRAGTPGAREVAVLVASGPVTVRASPRAWDALAARVRAGVRMLADDLPGDARALLPGVTVGDTSAVPDDLTDAMRASGLTHLVAVSGAHFALVAALVLATGAALRASPRMQALATAGVTLAMLVLVHPAPSVVRAAAMGAVGVVGLAAGRPARSPAALGAAVVVLLVADPWLAGELGFALSVAATAGIVLLGGPLARRWSGRLGTGPATALAVPVAAQLTCGPVVLAVSGSVTPWGVVANVVAAPAVAPATLLGLLSAVLAPWWPALAPPVSAAAGAACWWIGAVARRCASLPGAQLEWLPGVTGTLLLAAVGVAAARLLLGARRGVSAGSGRLDPCPPRPVPAVPRARPVQARPAPARAAREPRAGRQG</sequence>
<evidence type="ECO:0000256" key="1">
    <source>
        <dbReference type="ARBA" id="ARBA00004651"/>
    </source>
</evidence>
<evidence type="ECO:0000313" key="10">
    <source>
        <dbReference type="Proteomes" id="UP000321386"/>
    </source>
</evidence>
<keyword evidence="4 7" id="KW-1133">Transmembrane helix</keyword>
<dbReference type="AlphaFoldDB" id="A0A510UT52"/>
<dbReference type="Proteomes" id="UP000321386">
    <property type="component" value="Unassembled WGS sequence"/>
</dbReference>
<dbReference type="EMBL" id="BJUA01000006">
    <property type="protein sequence ID" value="GEK17843.1"/>
    <property type="molecule type" value="Genomic_DNA"/>
</dbReference>
<organism evidence="9 10">
    <name type="scientific">Cellulomonas persica</name>
    <dbReference type="NCBI Taxonomy" id="76861"/>
    <lineage>
        <taxon>Bacteria</taxon>
        <taxon>Bacillati</taxon>
        <taxon>Actinomycetota</taxon>
        <taxon>Actinomycetes</taxon>
        <taxon>Micrococcales</taxon>
        <taxon>Cellulomonadaceae</taxon>
        <taxon>Cellulomonas</taxon>
    </lineage>
</organism>
<feature type="region of interest" description="Disordered" evidence="6">
    <location>
        <begin position="1"/>
        <end position="45"/>
    </location>
</feature>
<gene>
    <name evidence="9" type="ORF">CPE01_15760</name>
</gene>
<feature type="transmembrane region" description="Helical" evidence="7">
    <location>
        <begin position="115"/>
        <end position="135"/>
    </location>
</feature>
<feature type="compositionally biased region" description="Low complexity" evidence="6">
    <location>
        <begin position="587"/>
        <end position="601"/>
    </location>
</feature>
<name>A0A510UT52_9CELL</name>
<evidence type="ECO:0000256" key="5">
    <source>
        <dbReference type="ARBA" id="ARBA00023136"/>
    </source>
</evidence>
<feature type="transmembrane region" description="Helical" evidence="7">
    <location>
        <begin position="83"/>
        <end position="103"/>
    </location>
</feature>
<feature type="transmembrane region" description="Helical" evidence="7">
    <location>
        <begin position="321"/>
        <end position="340"/>
    </location>
</feature>
<evidence type="ECO:0000256" key="2">
    <source>
        <dbReference type="ARBA" id="ARBA00022475"/>
    </source>
</evidence>